<evidence type="ECO:0000256" key="3">
    <source>
        <dbReference type="ARBA" id="ARBA00022833"/>
    </source>
</evidence>
<evidence type="ECO:0000259" key="7">
    <source>
        <dbReference type="PROSITE" id="PS50950"/>
    </source>
</evidence>
<dbReference type="Pfam" id="PF05485">
    <property type="entry name" value="THAP"/>
    <property type="match status" value="1"/>
</dbReference>
<evidence type="ECO:0000313" key="9">
    <source>
        <dbReference type="Proteomes" id="UP000824782"/>
    </source>
</evidence>
<dbReference type="AlphaFoldDB" id="A0AAV7CHR1"/>
<proteinExistence type="predicted"/>
<dbReference type="InterPro" id="IPR006612">
    <property type="entry name" value="THAP_Znf"/>
</dbReference>
<evidence type="ECO:0000313" key="8">
    <source>
        <dbReference type="EMBL" id="KAG8584336.1"/>
    </source>
</evidence>
<evidence type="ECO:0000256" key="4">
    <source>
        <dbReference type="ARBA" id="ARBA00023125"/>
    </source>
</evidence>
<reference evidence="8" key="1">
    <citation type="thesis" date="2020" institute="ProQuest LLC" country="789 East Eisenhower Parkway, Ann Arbor, MI, USA">
        <title>Comparative Genomics and Chromosome Evolution.</title>
        <authorList>
            <person name="Mudd A.B."/>
        </authorList>
    </citation>
    <scope>NUCLEOTIDE SEQUENCE</scope>
    <source>
        <strain evidence="8">237g6f4</strain>
        <tissue evidence="8">Blood</tissue>
    </source>
</reference>
<comment type="caution">
    <text evidence="8">The sequence shown here is derived from an EMBL/GenBank/DDBJ whole genome shotgun (WGS) entry which is preliminary data.</text>
</comment>
<feature type="compositionally biased region" description="Acidic residues" evidence="6">
    <location>
        <begin position="346"/>
        <end position="355"/>
    </location>
</feature>
<evidence type="ECO:0000256" key="1">
    <source>
        <dbReference type="ARBA" id="ARBA00022723"/>
    </source>
</evidence>
<organism evidence="8 9">
    <name type="scientific">Engystomops pustulosus</name>
    <name type="common">Tungara frog</name>
    <name type="synonym">Physalaemus pustulosus</name>
    <dbReference type="NCBI Taxonomy" id="76066"/>
    <lineage>
        <taxon>Eukaryota</taxon>
        <taxon>Metazoa</taxon>
        <taxon>Chordata</taxon>
        <taxon>Craniata</taxon>
        <taxon>Vertebrata</taxon>
        <taxon>Euteleostomi</taxon>
        <taxon>Amphibia</taxon>
        <taxon>Batrachia</taxon>
        <taxon>Anura</taxon>
        <taxon>Neobatrachia</taxon>
        <taxon>Hyloidea</taxon>
        <taxon>Leptodactylidae</taxon>
        <taxon>Leiuperinae</taxon>
        <taxon>Engystomops</taxon>
    </lineage>
</organism>
<keyword evidence="4 5" id="KW-0238">DNA-binding</keyword>
<keyword evidence="2 5" id="KW-0863">Zinc-finger</keyword>
<feature type="region of interest" description="Disordered" evidence="6">
    <location>
        <begin position="269"/>
        <end position="372"/>
    </location>
</feature>
<dbReference type="Proteomes" id="UP000824782">
    <property type="component" value="Unassembled WGS sequence"/>
</dbReference>
<keyword evidence="3" id="KW-0862">Zinc</keyword>
<accession>A0AAV7CHR1</accession>
<dbReference type="InterPro" id="IPR037660">
    <property type="entry name" value="CCDC51"/>
</dbReference>
<gene>
    <name evidence="8" type="ORF">GDO81_008781</name>
</gene>
<evidence type="ECO:0000256" key="5">
    <source>
        <dbReference type="PROSITE-ProRule" id="PRU00309"/>
    </source>
</evidence>
<dbReference type="SMART" id="SM00692">
    <property type="entry name" value="DM3"/>
    <property type="match status" value="1"/>
</dbReference>
<keyword evidence="1" id="KW-0479">Metal-binding</keyword>
<dbReference type="GO" id="GO:0008270">
    <property type="term" value="F:zinc ion binding"/>
    <property type="evidence" value="ECO:0007669"/>
    <property type="project" value="UniProtKB-KW"/>
</dbReference>
<protein>
    <recommendedName>
        <fullName evidence="7">THAP-type domain-containing protein</fullName>
    </recommendedName>
</protein>
<dbReference type="GO" id="GO:0003677">
    <property type="term" value="F:DNA binding"/>
    <property type="evidence" value="ECO:0007669"/>
    <property type="project" value="UniProtKB-UniRule"/>
</dbReference>
<evidence type="ECO:0000256" key="6">
    <source>
        <dbReference type="SAM" id="MobiDB-lite"/>
    </source>
</evidence>
<sequence>MPSCIIKGCFNTWKQKDSNVILHVFPKEKECIRSWLIQSPENFPNVEELVEKIHSQNKYGTVRLCSKHFNDDQYFHEGTKRRLRPKAVPTIFIAAEKLPSEKVVRKRRRKTGADGDLSMPGESIEGASSNVIFYPQTSDPNNSFPQQVLPSHLKIVIPSTSLLGMGKPKMYEKAINTDMYYSRKCQAVGTDPMFGKRNFAVQTMPWKGKSQGTLCSILLTNYSKFKPGMTQPQHRVWQGGLDNVGNASYRESPRMLLGQAANNALPKQIGTKSDHTHHTASSSFAKSDHEAFDRNIKVERMSPTSNDCGHSPKPIHDGPRLTPELNQNLTTLVVKKEETDHSENESSTDDSEEDEKSTKNSPDKSQGHCSDPENDANFTVLKSCLYDLIKLVRCQYGGTCHSPLTNVQVKTLGSVIAIDVLCCKGHNSTLWHSQPGQKSMAGGDPLTPGGEPSQMESSDIKTYIHNLEYSDDAPM</sequence>
<name>A0AAV7CHR1_ENGPU</name>
<keyword evidence="9" id="KW-1185">Reference proteome</keyword>
<feature type="domain" description="THAP-type" evidence="7">
    <location>
        <begin position="1"/>
        <end position="92"/>
    </location>
</feature>
<dbReference type="PANTHER" id="PTHR28624">
    <property type="entry name" value="COILED-COIL DOMAIN-CONTAINING PROTEIN 51"/>
    <property type="match status" value="1"/>
</dbReference>
<dbReference type="PROSITE" id="PS50950">
    <property type="entry name" value="ZF_THAP"/>
    <property type="match status" value="1"/>
</dbReference>
<feature type="compositionally biased region" description="Basic and acidic residues" evidence="6">
    <location>
        <begin position="286"/>
        <end position="300"/>
    </location>
</feature>
<dbReference type="EMBL" id="WNYA01000003">
    <property type="protein sequence ID" value="KAG8584336.1"/>
    <property type="molecule type" value="Genomic_DNA"/>
</dbReference>
<dbReference type="PANTHER" id="PTHR28624:SF1">
    <property type="entry name" value="MITOCHONDRIAL POTASSIUM CHANNEL"/>
    <property type="match status" value="1"/>
</dbReference>
<evidence type="ECO:0000256" key="2">
    <source>
        <dbReference type="ARBA" id="ARBA00022771"/>
    </source>
</evidence>
<feature type="compositionally biased region" description="Basic and acidic residues" evidence="6">
    <location>
        <begin position="356"/>
        <end position="366"/>
    </location>
</feature>
<dbReference type="SMART" id="SM00980">
    <property type="entry name" value="THAP"/>
    <property type="match status" value="1"/>
</dbReference>
<feature type="compositionally biased region" description="Basic and acidic residues" evidence="6">
    <location>
        <begin position="334"/>
        <end position="344"/>
    </location>
</feature>
<feature type="region of interest" description="Disordered" evidence="6">
    <location>
        <begin position="433"/>
        <end position="461"/>
    </location>
</feature>
<dbReference type="SUPFAM" id="SSF57716">
    <property type="entry name" value="Glucocorticoid receptor-like (DNA-binding domain)"/>
    <property type="match status" value="1"/>
</dbReference>